<feature type="region of interest" description="Disordered" evidence="1">
    <location>
        <begin position="1"/>
        <end position="21"/>
    </location>
</feature>
<sequence length="81" mass="8770">MDQHLEEPANSDLNSMLDDEVMSISSFGTDDSKEESTANKILDEITNLNASADQPSDPLGHLLAEMSSLSTRMLNLESSLA</sequence>
<evidence type="ECO:0000313" key="2">
    <source>
        <dbReference type="EMBL" id="GJT90708.1"/>
    </source>
</evidence>
<evidence type="ECO:0000256" key="1">
    <source>
        <dbReference type="SAM" id="MobiDB-lite"/>
    </source>
</evidence>
<accession>A0ABQ5HS51</accession>
<dbReference type="Proteomes" id="UP001151760">
    <property type="component" value="Unassembled WGS sequence"/>
</dbReference>
<proteinExistence type="predicted"/>
<reference evidence="2" key="1">
    <citation type="journal article" date="2022" name="Int. J. Mol. Sci.">
        <title>Draft Genome of Tanacetum Coccineum: Genomic Comparison of Closely Related Tanacetum-Family Plants.</title>
        <authorList>
            <person name="Yamashiro T."/>
            <person name="Shiraishi A."/>
            <person name="Nakayama K."/>
            <person name="Satake H."/>
        </authorList>
    </citation>
    <scope>NUCLEOTIDE SEQUENCE</scope>
</reference>
<reference evidence="2" key="2">
    <citation type="submission" date="2022-01" db="EMBL/GenBank/DDBJ databases">
        <authorList>
            <person name="Yamashiro T."/>
            <person name="Shiraishi A."/>
            <person name="Satake H."/>
            <person name="Nakayama K."/>
        </authorList>
    </citation>
    <scope>NUCLEOTIDE SEQUENCE</scope>
</reference>
<keyword evidence="3" id="KW-1185">Reference proteome</keyword>
<evidence type="ECO:0000313" key="3">
    <source>
        <dbReference type="Proteomes" id="UP001151760"/>
    </source>
</evidence>
<organism evidence="2 3">
    <name type="scientific">Tanacetum coccineum</name>
    <dbReference type="NCBI Taxonomy" id="301880"/>
    <lineage>
        <taxon>Eukaryota</taxon>
        <taxon>Viridiplantae</taxon>
        <taxon>Streptophyta</taxon>
        <taxon>Embryophyta</taxon>
        <taxon>Tracheophyta</taxon>
        <taxon>Spermatophyta</taxon>
        <taxon>Magnoliopsida</taxon>
        <taxon>eudicotyledons</taxon>
        <taxon>Gunneridae</taxon>
        <taxon>Pentapetalae</taxon>
        <taxon>asterids</taxon>
        <taxon>campanulids</taxon>
        <taxon>Asterales</taxon>
        <taxon>Asteraceae</taxon>
        <taxon>Asteroideae</taxon>
        <taxon>Anthemideae</taxon>
        <taxon>Anthemidinae</taxon>
        <taxon>Tanacetum</taxon>
    </lineage>
</organism>
<comment type="caution">
    <text evidence="2">The sequence shown here is derived from an EMBL/GenBank/DDBJ whole genome shotgun (WGS) entry which is preliminary data.</text>
</comment>
<name>A0ABQ5HS51_9ASTR</name>
<gene>
    <name evidence="2" type="ORF">Tco_1079553</name>
</gene>
<dbReference type="EMBL" id="BQNB010019946">
    <property type="protein sequence ID" value="GJT90708.1"/>
    <property type="molecule type" value="Genomic_DNA"/>
</dbReference>
<protein>
    <submittedName>
        <fullName evidence="2">Uncharacterized protein</fullName>
    </submittedName>
</protein>